<proteinExistence type="predicted"/>
<reference evidence="1 2" key="1">
    <citation type="journal article" date="2018" name="Sci. Rep.">
        <title>Genomic signatures of local adaptation to the degree of environmental predictability in rotifers.</title>
        <authorList>
            <person name="Franch-Gras L."/>
            <person name="Hahn C."/>
            <person name="Garcia-Roger E.M."/>
            <person name="Carmona M.J."/>
            <person name="Serra M."/>
            <person name="Gomez A."/>
        </authorList>
    </citation>
    <scope>NUCLEOTIDE SEQUENCE [LARGE SCALE GENOMIC DNA]</scope>
    <source>
        <strain evidence="1">HYR1</strain>
    </source>
</reference>
<gene>
    <name evidence="1" type="ORF">BpHYR1_035481</name>
</gene>
<keyword evidence="2" id="KW-1185">Reference proteome</keyword>
<protein>
    <submittedName>
        <fullName evidence="1">Uncharacterized protein</fullName>
    </submittedName>
</protein>
<comment type="caution">
    <text evidence="1">The sequence shown here is derived from an EMBL/GenBank/DDBJ whole genome shotgun (WGS) entry which is preliminary data.</text>
</comment>
<evidence type="ECO:0000313" key="2">
    <source>
        <dbReference type="Proteomes" id="UP000276133"/>
    </source>
</evidence>
<sequence>MEDKSSSKHFPFSLLVLNSFSFKIKCEWNFLKEAFNSNLIYCEGTFSDVHYLEFKISLNNCQFPFL</sequence>
<dbReference type="AlphaFoldDB" id="A0A3M7RQY6"/>
<dbReference type="EMBL" id="REGN01002842">
    <property type="protein sequence ID" value="RNA25879.1"/>
    <property type="molecule type" value="Genomic_DNA"/>
</dbReference>
<evidence type="ECO:0000313" key="1">
    <source>
        <dbReference type="EMBL" id="RNA25879.1"/>
    </source>
</evidence>
<name>A0A3M7RQY6_BRAPC</name>
<organism evidence="1 2">
    <name type="scientific">Brachionus plicatilis</name>
    <name type="common">Marine rotifer</name>
    <name type="synonym">Brachionus muelleri</name>
    <dbReference type="NCBI Taxonomy" id="10195"/>
    <lineage>
        <taxon>Eukaryota</taxon>
        <taxon>Metazoa</taxon>
        <taxon>Spiralia</taxon>
        <taxon>Gnathifera</taxon>
        <taxon>Rotifera</taxon>
        <taxon>Eurotatoria</taxon>
        <taxon>Monogononta</taxon>
        <taxon>Pseudotrocha</taxon>
        <taxon>Ploima</taxon>
        <taxon>Brachionidae</taxon>
        <taxon>Brachionus</taxon>
    </lineage>
</organism>
<accession>A0A3M7RQY6</accession>
<dbReference type="Proteomes" id="UP000276133">
    <property type="component" value="Unassembled WGS sequence"/>
</dbReference>